<keyword evidence="2" id="KW-1185">Reference proteome</keyword>
<sequence>MHAPSTPPRNASQQSSPQSPAHDITRSSEQTYSLVSAQASPALRAEPRDNAETPSLPVRRSSHQATEEALEHVAVTGPAVSAKKRPLPTPPPKPSALSATSHALHNPAPISPSIFRQPGVPVLPARHVEQPSHGGHETASPGPAAKVYASIDELLTESQPPHPLPEAVTPALPERQPKYTSLDDAIAASTPAAAQQHHDPPVQPSHHIPHRSQLLASSPYRSKPIMPARASPSGNEGCAGCGKTVYFAEGG</sequence>
<protein>
    <submittedName>
        <fullName evidence="1">Uncharacterized protein</fullName>
    </submittedName>
</protein>
<name>A0ACC2WV05_9TREE</name>
<evidence type="ECO:0000313" key="1">
    <source>
        <dbReference type="EMBL" id="KAJ9114946.1"/>
    </source>
</evidence>
<accession>A0ACC2WV05</accession>
<comment type="caution">
    <text evidence="1">The sequence shown here is derived from an EMBL/GenBank/DDBJ whole genome shotgun (WGS) entry which is preliminary data.</text>
</comment>
<reference evidence="1" key="1">
    <citation type="submission" date="2023-04" db="EMBL/GenBank/DDBJ databases">
        <title>Draft Genome sequencing of Naganishia species isolated from polar environments using Oxford Nanopore Technology.</title>
        <authorList>
            <person name="Leo P."/>
            <person name="Venkateswaran K."/>
        </authorList>
    </citation>
    <scope>NUCLEOTIDE SEQUENCE</scope>
    <source>
        <strain evidence="1">MNA-CCFEE 5262</strain>
    </source>
</reference>
<gene>
    <name evidence="1" type="ORF">QFC20_001321</name>
</gene>
<organism evidence="1 2">
    <name type="scientific">Naganishia adeliensis</name>
    <dbReference type="NCBI Taxonomy" id="92952"/>
    <lineage>
        <taxon>Eukaryota</taxon>
        <taxon>Fungi</taxon>
        <taxon>Dikarya</taxon>
        <taxon>Basidiomycota</taxon>
        <taxon>Agaricomycotina</taxon>
        <taxon>Tremellomycetes</taxon>
        <taxon>Filobasidiales</taxon>
        <taxon>Filobasidiaceae</taxon>
        <taxon>Naganishia</taxon>
    </lineage>
</organism>
<evidence type="ECO:0000313" key="2">
    <source>
        <dbReference type="Proteomes" id="UP001230649"/>
    </source>
</evidence>
<dbReference type="Proteomes" id="UP001230649">
    <property type="component" value="Unassembled WGS sequence"/>
</dbReference>
<dbReference type="EMBL" id="JASBWS010000007">
    <property type="protein sequence ID" value="KAJ9114946.1"/>
    <property type="molecule type" value="Genomic_DNA"/>
</dbReference>
<proteinExistence type="predicted"/>